<feature type="region of interest" description="Disordered" evidence="1">
    <location>
        <begin position="325"/>
        <end position="345"/>
    </location>
</feature>
<dbReference type="EMBL" id="PZQS01000001">
    <property type="protein sequence ID" value="PVD39611.1"/>
    <property type="molecule type" value="Genomic_DNA"/>
</dbReference>
<evidence type="ECO:0000313" key="3">
    <source>
        <dbReference type="EMBL" id="PVD39611.1"/>
    </source>
</evidence>
<feature type="compositionally biased region" description="Acidic residues" evidence="1">
    <location>
        <begin position="378"/>
        <end position="390"/>
    </location>
</feature>
<keyword evidence="2" id="KW-0812">Transmembrane</keyword>
<keyword evidence="4" id="KW-1185">Reference proteome</keyword>
<evidence type="ECO:0000256" key="1">
    <source>
        <dbReference type="SAM" id="MobiDB-lite"/>
    </source>
</evidence>
<feature type="compositionally biased region" description="Basic and acidic residues" evidence="1">
    <location>
        <begin position="395"/>
        <end position="404"/>
    </location>
</feature>
<proteinExistence type="predicted"/>
<keyword evidence="2" id="KW-0472">Membrane</keyword>
<dbReference type="OrthoDB" id="6148872at2759"/>
<gene>
    <name evidence="3" type="ORF">C0Q70_02247</name>
</gene>
<comment type="caution">
    <text evidence="3">The sequence shown here is derived from an EMBL/GenBank/DDBJ whole genome shotgun (WGS) entry which is preliminary data.</text>
</comment>
<evidence type="ECO:0000313" key="4">
    <source>
        <dbReference type="Proteomes" id="UP000245119"/>
    </source>
</evidence>
<dbReference type="STRING" id="400727.A0A2T7Q1R2"/>
<sequence length="412" mass="45305">MHIVCVKFILADDRSCVDQCNGVADVIIDESFQGNVCKGSDKTNIIIGVVAGVGSALIICAVIILVVCIRIRKTRKNVSLQKHHYKSPHMEMGSVKQFPSYINHAFVAENVKMGVIDPDVYATQLEELRPHTQTLMQLLSQIRPKLRAMDSGDPRIPTYKGVIHQLCRVLVLLHRQDNGSSIPSDALGLIEWAQQMLEDHRQQQELQPDPVGPDVLGDLGQGRISYIDVDGGMDMLPSPVVYAQPLGTSNESLHSEGSVNPYSSVPVPLFQDSEPNKSQKTYATIHRSPSVPSAINNGKSIYARSTLQKGNEVTKAKNRTTGYFANGRYYDPNPTPQPEIYAPASSYSDRSTVLLTTFVPDRPRSRSLSTSEASSEGEPVDGEGSDEDYDVFPFDPKEATDPVENRACVKIP</sequence>
<feature type="region of interest" description="Disordered" evidence="1">
    <location>
        <begin position="359"/>
        <end position="412"/>
    </location>
</feature>
<dbReference type="Proteomes" id="UP000245119">
    <property type="component" value="Linkage Group LG1"/>
</dbReference>
<reference evidence="3 4" key="1">
    <citation type="submission" date="2018-04" db="EMBL/GenBank/DDBJ databases">
        <title>The genome of golden apple snail Pomacea canaliculata provides insight into stress tolerance and invasive adaptation.</title>
        <authorList>
            <person name="Liu C."/>
            <person name="Liu B."/>
            <person name="Ren Y."/>
            <person name="Zhang Y."/>
            <person name="Wang H."/>
            <person name="Li S."/>
            <person name="Jiang F."/>
            <person name="Yin L."/>
            <person name="Zhang G."/>
            <person name="Qian W."/>
            <person name="Fan W."/>
        </authorList>
    </citation>
    <scope>NUCLEOTIDE SEQUENCE [LARGE SCALE GENOMIC DNA]</scope>
    <source>
        <strain evidence="3">SZHN2017</strain>
        <tissue evidence="3">Muscle</tissue>
    </source>
</reference>
<accession>A0A2T7Q1R2</accession>
<dbReference type="AlphaFoldDB" id="A0A2T7Q1R2"/>
<feature type="compositionally biased region" description="Low complexity" evidence="1">
    <location>
        <begin position="366"/>
        <end position="377"/>
    </location>
</feature>
<feature type="transmembrane region" description="Helical" evidence="2">
    <location>
        <begin position="45"/>
        <end position="69"/>
    </location>
</feature>
<name>A0A2T7Q1R2_POMCA</name>
<organism evidence="3 4">
    <name type="scientific">Pomacea canaliculata</name>
    <name type="common">Golden apple snail</name>
    <dbReference type="NCBI Taxonomy" id="400727"/>
    <lineage>
        <taxon>Eukaryota</taxon>
        <taxon>Metazoa</taxon>
        <taxon>Spiralia</taxon>
        <taxon>Lophotrochozoa</taxon>
        <taxon>Mollusca</taxon>
        <taxon>Gastropoda</taxon>
        <taxon>Caenogastropoda</taxon>
        <taxon>Architaenioglossa</taxon>
        <taxon>Ampullarioidea</taxon>
        <taxon>Ampullariidae</taxon>
        <taxon>Pomacea</taxon>
    </lineage>
</organism>
<keyword evidence="2" id="KW-1133">Transmembrane helix</keyword>
<protein>
    <submittedName>
        <fullName evidence="3">Uncharacterized protein</fullName>
    </submittedName>
</protein>
<evidence type="ECO:0000256" key="2">
    <source>
        <dbReference type="SAM" id="Phobius"/>
    </source>
</evidence>